<evidence type="ECO:0000313" key="1">
    <source>
        <dbReference type="EMBL" id="MDR9898648.1"/>
    </source>
</evidence>
<protein>
    <submittedName>
        <fullName evidence="1">Uncharacterized protein</fullName>
    </submittedName>
</protein>
<dbReference type="EMBL" id="JAALHA020000019">
    <property type="protein sequence ID" value="MDR9898648.1"/>
    <property type="molecule type" value="Genomic_DNA"/>
</dbReference>
<proteinExistence type="predicted"/>
<keyword evidence="2" id="KW-1185">Reference proteome</keyword>
<gene>
    <name evidence="1" type="ORF">G7B40_029420</name>
</gene>
<dbReference type="Proteomes" id="UP000667802">
    <property type="component" value="Unassembled WGS sequence"/>
</dbReference>
<dbReference type="AlphaFoldDB" id="A0AAP5IFG2"/>
<evidence type="ECO:0000313" key="2">
    <source>
        <dbReference type="Proteomes" id="UP000667802"/>
    </source>
</evidence>
<comment type="caution">
    <text evidence="1">The sequence shown here is derived from an EMBL/GenBank/DDBJ whole genome shotgun (WGS) entry which is preliminary data.</text>
</comment>
<sequence length="203" mass="22713">MKLLQIVKNAAVSAIITASISTSITLSSQQLTAQQPILIAQATNTRKIVLPEFGYSFDLPSWARIEKVRNRGNISFDILTQKNYEARQRGDNKCSFMGDINTIGCADISIYIQTNGSKKLAETHKQLTTVCNCDVITGPNVYKGKITINGRTYRKYESGDESGTYNNYLYLTKDNHLLTVTLWKEPYKGNRDALVTILGSFKE</sequence>
<organism evidence="1 2">
    <name type="scientific">Aetokthonos hydrillicola Thurmond2011</name>
    <dbReference type="NCBI Taxonomy" id="2712845"/>
    <lineage>
        <taxon>Bacteria</taxon>
        <taxon>Bacillati</taxon>
        <taxon>Cyanobacteriota</taxon>
        <taxon>Cyanophyceae</taxon>
        <taxon>Nostocales</taxon>
        <taxon>Hapalosiphonaceae</taxon>
        <taxon>Aetokthonos</taxon>
    </lineage>
</organism>
<name>A0AAP5IFG2_9CYAN</name>
<accession>A0AAP5IFG2</accession>
<dbReference type="RefSeq" id="WP_208339406.1">
    <property type="nucleotide sequence ID" value="NZ_CAWQFN010000531.1"/>
</dbReference>
<reference evidence="2" key="1">
    <citation type="journal article" date="2021" name="Science">
        <title>Hunting the eagle killer: A cyanobacterial neurotoxin causes vacuolar myelinopathy.</title>
        <authorList>
            <person name="Breinlinger S."/>
            <person name="Phillips T.J."/>
            <person name="Haram B.N."/>
            <person name="Mares J."/>
            <person name="Martinez Yerena J.A."/>
            <person name="Hrouzek P."/>
            <person name="Sobotka R."/>
            <person name="Henderson W.M."/>
            <person name="Schmieder P."/>
            <person name="Williams S.M."/>
            <person name="Lauderdale J.D."/>
            <person name="Wilde H.D."/>
            <person name="Gerrin W."/>
            <person name="Kust A."/>
            <person name="Washington J.W."/>
            <person name="Wagner C."/>
            <person name="Geier B."/>
            <person name="Liebeke M."/>
            <person name="Enke H."/>
            <person name="Niedermeyer T.H.J."/>
            <person name="Wilde S.B."/>
        </authorList>
    </citation>
    <scope>NUCLEOTIDE SEQUENCE [LARGE SCALE GENOMIC DNA]</scope>
    <source>
        <strain evidence="2">Thurmond2011</strain>
    </source>
</reference>